<feature type="compositionally biased region" description="Basic and acidic residues" evidence="1">
    <location>
        <begin position="11"/>
        <end position="32"/>
    </location>
</feature>
<dbReference type="AlphaFoldDB" id="X8AF06"/>
<evidence type="ECO:0000256" key="1">
    <source>
        <dbReference type="SAM" id="MobiDB-lite"/>
    </source>
</evidence>
<comment type="caution">
    <text evidence="2">The sequence shown here is derived from an EMBL/GenBank/DDBJ whole genome shotgun (WGS) entry which is preliminary data.</text>
</comment>
<protein>
    <submittedName>
        <fullName evidence="2">Uncharacterized protein</fullName>
    </submittedName>
</protein>
<dbReference type="InterPro" id="IPR025859">
    <property type="entry name" value="AurF/CmlI"/>
</dbReference>
<reference evidence="2" key="1">
    <citation type="submission" date="2014-01" db="EMBL/GenBank/DDBJ databases">
        <authorList>
            <person name="Brown-Elliot B."/>
            <person name="Wallace R."/>
            <person name="Lenaerts A."/>
            <person name="Ordway D."/>
            <person name="DeGroote M.A."/>
            <person name="Parker T."/>
            <person name="Sizemore C."/>
            <person name="Tallon L.J."/>
            <person name="Sadzewicz L.K."/>
            <person name="Sengamalay N."/>
            <person name="Fraser C.M."/>
            <person name="Hine E."/>
            <person name="Shefchek K.A."/>
            <person name="Das S.P."/>
            <person name="Tettelin H."/>
        </authorList>
    </citation>
    <scope>NUCLEOTIDE SEQUENCE [LARGE SCALE GENOMIC DNA]</scope>
    <source>
        <strain evidence="2">4042</strain>
    </source>
</reference>
<evidence type="ECO:0000313" key="2">
    <source>
        <dbReference type="EMBL" id="EUA30109.1"/>
    </source>
</evidence>
<proteinExistence type="predicted"/>
<dbReference type="Pfam" id="PF11583">
    <property type="entry name" value="AurF"/>
    <property type="match status" value="1"/>
</dbReference>
<name>X8AF06_MYCXE</name>
<dbReference type="EMBL" id="JAOB01000060">
    <property type="protein sequence ID" value="EUA30109.1"/>
    <property type="molecule type" value="Genomic_DNA"/>
</dbReference>
<sequence>MLFTVEGTTPTKERHHDHSGEVHRPSREEFSERLLKGSVKKSYAPIVDIDWDARSTRTSSTCRPRPYRCTAPRCGIR</sequence>
<feature type="region of interest" description="Disordered" evidence="1">
    <location>
        <begin position="1"/>
        <end position="32"/>
    </location>
</feature>
<accession>X8AF06</accession>
<gene>
    <name evidence="2" type="ORF">I553_4365</name>
</gene>
<organism evidence="2">
    <name type="scientific">Mycobacterium xenopi 4042</name>
    <dbReference type="NCBI Taxonomy" id="1299334"/>
    <lineage>
        <taxon>Bacteria</taxon>
        <taxon>Bacillati</taxon>
        <taxon>Actinomycetota</taxon>
        <taxon>Actinomycetes</taxon>
        <taxon>Mycobacteriales</taxon>
        <taxon>Mycobacteriaceae</taxon>
        <taxon>Mycobacterium</taxon>
    </lineage>
</organism>
<feature type="compositionally biased region" description="Polar residues" evidence="1">
    <location>
        <begin position="1"/>
        <end position="10"/>
    </location>
</feature>
<dbReference type="PATRIC" id="fig|1299334.3.peg.6047"/>